<proteinExistence type="predicted"/>
<comment type="caution">
    <text evidence="2">The sequence shown here is derived from an EMBL/GenBank/DDBJ whole genome shotgun (WGS) entry which is preliminary data.</text>
</comment>
<dbReference type="EMBL" id="JAPDRL010000309">
    <property type="protein sequence ID" value="KAJ9653596.1"/>
    <property type="molecule type" value="Genomic_DNA"/>
</dbReference>
<evidence type="ECO:0000256" key="1">
    <source>
        <dbReference type="SAM" id="MobiDB-lite"/>
    </source>
</evidence>
<evidence type="ECO:0000313" key="2">
    <source>
        <dbReference type="EMBL" id="KAJ9653596.1"/>
    </source>
</evidence>
<feature type="compositionally biased region" description="Low complexity" evidence="1">
    <location>
        <begin position="1"/>
        <end position="10"/>
    </location>
</feature>
<protein>
    <submittedName>
        <fullName evidence="2">Uncharacterized protein</fullName>
    </submittedName>
</protein>
<keyword evidence="3" id="KW-1185">Reference proteome</keyword>
<feature type="region of interest" description="Disordered" evidence="1">
    <location>
        <begin position="1"/>
        <end position="23"/>
    </location>
</feature>
<name>A0ABQ9NL09_9PEZI</name>
<sequence length="266" mass="29117">MANAQAPGAGASPGEGGSSSAPVSKNTLRTMEEIRAAHEGPYFSLDCYRIRWPVFGELSDILVLDDPADASSTARPFKTAEGWHPVAAAPVSHPPFSSTKISIFNLENHEEYEKECCHCWDEMDENDDEANDDMLANCPDHYHAPKPILVTSPEGGAVTVRDVVITVNPYFNAHKEKIVEVTSIGVPDNLPPGGVKYGAGGEIVEYEVSLSLEPKEMPPNAKFYAPVSLFGSMDLFCALGPEHEEREWKKRADSARSLKKRGYRDP</sequence>
<evidence type="ECO:0000313" key="3">
    <source>
        <dbReference type="Proteomes" id="UP001172684"/>
    </source>
</evidence>
<organism evidence="2 3">
    <name type="scientific">Coniosporium apollinis</name>
    <dbReference type="NCBI Taxonomy" id="61459"/>
    <lineage>
        <taxon>Eukaryota</taxon>
        <taxon>Fungi</taxon>
        <taxon>Dikarya</taxon>
        <taxon>Ascomycota</taxon>
        <taxon>Pezizomycotina</taxon>
        <taxon>Dothideomycetes</taxon>
        <taxon>Dothideomycetes incertae sedis</taxon>
        <taxon>Coniosporium</taxon>
    </lineage>
</organism>
<accession>A0ABQ9NL09</accession>
<dbReference type="Proteomes" id="UP001172684">
    <property type="component" value="Unassembled WGS sequence"/>
</dbReference>
<reference evidence="2" key="1">
    <citation type="submission" date="2022-10" db="EMBL/GenBank/DDBJ databases">
        <title>Culturing micro-colonial fungi from biological soil crusts in the Mojave desert and describing Neophaeococcomyces mojavensis, and introducing the new genera and species Taxawa tesnikishii.</title>
        <authorList>
            <person name="Kurbessoian T."/>
            <person name="Stajich J.E."/>
        </authorList>
    </citation>
    <scope>NUCLEOTIDE SEQUENCE</scope>
    <source>
        <strain evidence="2">TK_1</strain>
    </source>
</reference>
<gene>
    <name evidence="2" type="ORF">H2201_009126</name>
</gene>